<protein>
    <submittedName>
        <fullName evidence="1">Uncharacterized protein</fullName>
    </submittedName>
</protein>
<evidence type="ECO:0000313" key="2">
    <source>
        <dbReference type="Proteomes" id="UP000325211"/>
    </source>
</evidence>
<dbReference type="AlphaFoldDB" id="A0A5P2DBB4"/>
<dbReference type="RefSeq" id="WP_150211748.1">
    <property type="nucleotide sequence ID" value="NZ_CP029190.1"/>
</dbReference>
<name>A0A5P2DBB4_STRVZ</name>
<reference evidence="1 2" key="1">
    <citation type="submission" date="2018-05" db="EMBL/GenBank/DDBJ databases">
        <title>Streptomyces venezuelae.</title>
        <authorList>
            <person name="Kim W."/>
            <person name="Lee N."/>
            <person name="Cho B.-K."/>
        </authorList>
    </citation>
    <scope>NUCLEOTIDE SEQUENCE [LARGE SCALE GENOMIC DNA]</scope>
    <source>
        <strain evidence="1 2">ATCC 21782</strain>
    </source>
</reference>
<gene>
    <name evidence="1" type="ORF">DEJ50_33550</name>
</gene>
<dbReference type="OrthoDB" id="5379188at2"/>
<sequence length="571" mass="63679">MRAQTDATVAVPVWLEARDLKQRQLEAVLSGDLEQECRIVIDDLDRLSPWDAHEVLAQARRLVLTWPRLSVLATTRPGAGEVNERERIEVAPWPLQRGMELLRIIVGEPVFHAVKEHEARQLLTSPLLVHALASRLRAGGDANVSTQELLAGLASSVLRQQRRPVKDEVWGGLVRLAALVMDSAGPVRASSFGRDQKVWELEETGLVVREDGQLRFALPLFEQHFGAQALQDGITRLEEAAGPESFPRWRYAIAFAIDTAAADKTVEFMSRLVRANPAAASWVLDEVSTSGKRTSQVAINHHNAGEEPALTAGWWLRDAMQAWTDGLGNLPSQLTRQHTGVLEPWSVRLEGDFMLLAVGREGMHNADLVARPDLQLGAGMLSEFHSIEGFTLPKDDLSRWIWARNRLRKALSLRIQRRVLPVPSGSPLAAERIRFLARHILSSHRLPHGAPIPVRHLRLEVQTMMKQVENSQWCTWQAAGNTIDSGDIRWLHTELQQIHDETLAAPYPPADQRTGARFVWQAYSPELTWSITTTVLQNALIGYQQLVEANFPRFGHALPSTASCQPAPMAS</sequence>
<organism evidence="1 2">
    <name type="scientific">Streptomyces venezuelae</name>
    <dbReference type="NCBI Taxonomy" id="54571"/>
    <lineage>
        <taxon>Bacteria</taxon>
        <taxon>Bacillati</taxon>
        <taxon>Actinomycetota</taxon>
        <taxon>Actinomycetes</taxon>
        <taxon>Kitasatosporales</taxon>
        <taxon>Streptomycetaceae</taxon>
        <taxon>Streptomyces</taxon>
    </lineage>
</organism>
<proteinExistence type="predicted"/>
<accession>A0A5P2DBB4</accession>
<evidence type="ECO:0000313" key="1">
    <source>
        <dbReference type="EMBL" id="QES52013.1"/>
    </source>
</evidence>
<dbReference type="EMBL" id="CP029190">
    <property type="protein sequence ID" value="QES52013.1"/>
    <property type="molecule type" value="Genomic_DNA"/>
</dbReference>
<dbReference type="Proteomes" id="UP000325211">
    <property type="component" value="Chromosome"/>
</dbReference>